<proteinExistence type="predicted"/>
<dbReference type="EMBL" id="JAHTGR010000007">
    <property type="protein sequence ID" value="MBV6322150.1"/>
    <property type="molecule type" value="Genomic_DNA"/>
</dbReference>
<comment type="caution">
    <text evidence="1">The sequence shown here is derived from an EMBL/GenBank/DDBJ whole genome shotgun (WGS) entry which is preliminary data.</text>
</comment>
<evidence type="ECO:0000313" key="1">
    <source>
        <dbReference type="EMBL" id="MBV6322150.1"/>
    </source>
</evidence>
<reference evidence="2" key="2">
    <citation type="submission" date="2022-03" db="EMBL/GenBank/DDBJ databases">
        <title>Genome Encyclopedia of Bacteria and Archaea VI: Functional Genomics of Type Strains.</title>
        <authorList>
            <person name="Whitman W."/>
        </authorList>
    </citation>
    <scope>NUCLEOTIDE SEQUENCE</scope>
    <source>
        <strain evidence="2">HSC-15S17</strain>
    </source>
</reference>
<dbReference type="Pfam" id="PF18143">
    <property type="entry name" value="HAD_SAK_2"/>
    <property type="match status" value="1"/>
</dbReference>
<dbReference type="EMBL" id="JALJZU010000011">
    <property type="protein sequence ID" value="MCP2011296.1"/>
    <property type="molecule type" value="Genomic_DNA"/>
</dbReference>
<keyword evidence="4" id="KW-1185">Reference proteome</keyword>
<dbReference type="Proteomes" id="UP001162889">
    <property type="component" value="Unassembled WGS sequence"/>
</dbReference>
<reference evidence="1" key="1">
    <citation type="submission" date="2021-07" db="EMBL/GenBank/DDBJ databases">
        <title>Characterization of violacein-producing bacteria and related species.</title>
        <authorList>
            <person name="Wilson H.S."/>
            <person name="De Leon M.E."/>
        </authorList>
    </citation>
    <scope>NUCLEOTIDE SEQUENCE</scope>
    <source>
        <strain evidence="1">HSC-15S17</strain>
    </source>
</reference>
<protein>
    <submittedName>
        <fullName evidence="1">Uncharacterized protein</fullName>
    </submittedName>
</protein>
<name>A0AA41L8E4_9BURK</name>
<gene>
    <name evidence="1" type="ORF">KVP70_14470</name>
    <name evidence="2" type="ORF">L1274_005045</name>
</gene>
<evidence type="ECO:0000313" key="3">
    <source>
        <dbReference type="Proteomes" id="UP001155901"/>
    </source>
</evidence>
<organism evidence="1 3">
    <name type="scientific">Duganella violaceipulchra</name>
    <dbReference type="NCBI Taxonomy" id="2849652"/>
    <lineage>
        <taxon>Bacteria</taxon>
        <taxon>Pseudomonadati</taxon>
        <taxon>Pseudomonadota</taxon>
        <taxon>Betaproteobacteria</taxon>
        <taxon>Burkholderiales</taxon>
        <taxon>Oxalobacteraceae</taxon>
        <taxon>Telluria group</taxon>
        <taxon>Duganella</taxon>
    </lineage>
</organism>
<accession>A0AA41L8E4</accession>
<evidence type="ECO:0000313" key="2">
    <source>
        <dbReference type="EMBL" id="MCP2011296.1"/>
    </source>
</evidence>
<sequence length="175" mass="20203">MEDLSVQDASTAADLVVYLDFDGVLHDDAVYWSKRDGIHIRMPGRTLFEWSHVLEQLLTPYPMVRIVLSTSWVRVKNFEFAKKQLPIGLQARVVGATFHRREMRTWQFDNMSRGAQVLADVQRRQPAAWFALDNDDHDWPVAYRDHLVKTEDRLGLSDPQVQKDIQARLASLSAL</sequence>
<dbReference type="AlphaFoldDB" id="A0AA41L8E4"/>
<evidence type="ECO:0000313" key="4">
    <source>
        <dbReference type="Proteomes" id="UP001162889"/>
    </source>
</evidence>
<dbReference type="Proteomes" id="UP001155901">
    <property type="component" value="Unassembled WGS sequence"/>
</dbReference>
<dbReference type="RefSeq" id="WP_217942935.1">
    <property type="nucleotide sequence ID" value="NZ_JAHTGR010000007.1"/>
</dbReference>